<dbReference type="InterPro" id="IPR027417">
    <property type="entry name" value="P-loop_NTPase"/>
</dbReference>
<dbReference type="HAMAP" id="MF_00328">
    <property type="entry name" value="Guanylate_kinase"/>
    <property type="match status" value="1"/>
</dbReference>
<dbReference type="CDD" id="cd00071">
    <property type="entry name" value="GMPK"/>
    <property type="match status" value="1"/>
</dbReference>
<comment type="function">
    <text evidence="1 11">Essential for recycling GMP and indirectly, cGMP.</text>
</comment>
<name>A0A0B3VMD4_9FIRM</name>
<evidence type="ECO:0000256" key="7">
    <source>
        <dbReference type="ARBA" id="ARBA00022777"/>
    </source>
</evidence>
<feature type="binding site" evidence="11">
    <location>
        <begin position="14"/>
        <end position="21"/>
    </location>
    <ligand>
        <name>ATP</name>
        <dbReference type="ChEBI" id="CHEBI:30616"/>
    </ligand>
</feature>
<dbReference type="EMBL" id="JWHR01000059">
    <property type="protein sequence ID" value="KHS57956.1"/>
    <property type="molecule type" value="Genomic_DNA"/>
</dbReference>
<organism evidence="13 14">
    <name type="scientific">Terrisporobacter othiniensis</name>
    <dbReference type="NCBI Taxonomy" id="1577792"/>
    <lineage>
        <taxon>Bacteria</taxon>
        <taxon>Bacillati</taxon>
        <taxon>Bacillota</taxon>
        <taxon>Clostridia</taxon>
        <taxon>Peptostreptococcales</taxon>
        <taxon>Peptostreptococcaceae</taxon>
        <taxon>Terrisporobacter</taxon>
    </lineage>
</organism>
<evidence type="ECO:0000256" key="11">
    <source>
        <dbReference type="HAMAP-Rule" id="MF_00328"/>
    </source>
</evidence>
<dbReference type="Proteomes" id="UP000031189">
    <property type="component" value="Unassembled WGS sequence"/>
</dbReference>
<dbReference type="InterPro" id="IPR008145">
    <property type="entry name" value="GK/Ca_channel_bsu"/>
</dbReference>
<keyword evidence="14" id="KW-1185">Reference proteome</keyword>
<keyword evidence="5 11" id="KW-0808">Transferase</keyword>
<evidence type="ECO:0000256" key="8">
    <source>
        <dbReference type="ARBA" id="ARBA00022840"/>
    </source>
</evidence>
<evidence type="ECO:0000259" key="12">
    <source>
        <dbReference type="PROSITE" id="PS50052"/>
    </source>
</evidence>
<dbReference type="Pfam" id="PF00625">
    <property type="entry name" value="Guanylate_kin"/>
    <property type="match status" value="1"/>
</dbReference>
<dbReference type="PROSITE" id="PS00856">
    <property type="entry name" value="GUANYLATE_KINASE_1"/>
    <property type="match status" value="1"/>
</dbReference>
<dbReference type="InterPro" id="IPR008144">
    <property type="entry name" value="Guanylate_kin-like_dom"/>
</dbReference>
<dbReference type="AlphaFoldDB" id="A0A0B3VMD4"/>
<evidence type="ECO:0000256" key="10">
    <source>
        <dbReference type="ARBA" id="ARBA00048594"/>
    </source>
</evidence>
<evidence type="ECO:0000256" key="2">
    <source>
        <dbReference type="ARBA" id="ARBA00005790"/>
    </source>
</evidence>
<dbReference type="NCBIfam" id="TIGR03263">
    <property type="entry name" value="guanyl_kin"/>
    <property type="match status" value="1"/>
</dbReference>
<dbReference type="PROSITE" id="PS50052">
    <property type="entry name" value="GUANYLATE_KINASE_2"/>
    <property type="match status" value="1"/>
</dbReference>
<dbReference type="SUPFAM" id="SSF52540">
    <property type="entry name" value="P-loop containing nucleoside triphosphate hydrolases"/>
    <property type="match status" value="1"/>
</dbReference>
<evidence type="ECO:0000256" key="5">
    <source>
        <dbReference type="ARBA" id="ARBA00022679"/>
    </source>
</evidence>
<keyword evidence="7 11" id="KW-0418">Kinase</keyword>
<dbReference type="GO" id="GO:0005829">
    <property type="term" value="C:cytosol"/>
    <property type="evidence" value="ECO:0007669"/>
    <property type="project" value="TreeGrafter"/>
</dbReference>
<dbReference type="Gene3D" id="3.40.50.300">
    <property type="entry name" value="P-loop containing nucleotide triphosphate hydrolases"/>
    <property type="match status" value="1"/>
</dbReference>
<proteinExistence type="inferred from homology"/>
<keyword evidence="8 11" id="KW-0067">ATP-binding</keyword>
<sequence>MVINKKGLLLVVSGPSGAGKGTICKVLMNRNNDLKLSVSATTRQPRTGEVEGVNYFFLTHEKFNDMISKNEFLEYAQTYSNFYGTPKGPVMECLEKGQDVVLEIEMQGARQVKQIYPDAILIFVLPPTLSELQSRLSSRGTETEEQMQERLSCAFEEIKQIKDYNYFIFNETNREVEAAIEIENIISAEKNKATRYEEEIIRKFKEEL</sequence>
<evidence type="ECO:0000256" key="1">
    <source>
        <dbReference type="ARBA" id="ARBA00003531"/>
    </source>
</evidence>
<dbReference type="STRING" id="1577792.QX51_05530"/>
<gene>
    <name evidence="11" type="primary">gmk</name>
    <name evidence="13" type="ORF">QX51_05530</name>
</gene>
<feature type="domain" description="Guanylate kinase-like" evidence="12">
    <location>
        <begin position="7"/>
        <end position="187"/>
    </location>
</feature>
<keyword evidence="6 11" id="KW-0547">Nucleotide-binding</keyword>
<dbReference type="GO" id="GO:0004385">
    <property type="term" value="F:GMP kinase activity"/>
    <property type="evidence" value="ECO:0007669"/>
    <property type="project" value="UniProtKB-UniRule"/>
</dbReference>
<comment type="similarity">
    <text evidence="2 11">Belongs to the guanylate kinase family.</text>
</comment>
<comment type="subcellular location">
    <subcellularLocation>
        <location evidence="11">Cytoplasm</location>
    </subcellularLocation>
</comment>
<dbReference type="PANTHER" id="PTHR23117">
    <property type="entry name" value="GUANYLATE KINASE-RELATED"/>
    <property type="match status" value="1"/>
</dbReference>
<evidence type="ECO:0000256" key="3">
    <source>
        <dbReference type="ARBA" id="ARBA00012961"/>
    </source>
</evidence>
<dbReference type="InterPro" id="IPR017665">
    <property type="entry name" value="Guanylate_kinase"/>
</dbReference>
<dbReference type="InterPro" id="IPR020590">
    <property type="entry name" value="Guanylate_kinase_CS"/>
</dbReference>
<evidence type="ECO:0000313" key="13">
    <source>
        <dbReference type="EMBL" id="KHS57956.1"/>
    </source>
</evidence>
<dbReference type="RefSeq" id="WP_039678906.1">
    <property type="nucleotide sequence ID" value="NZ_JAWGXO010000015.1"/>
</dbReference>
<evidence type="ECO:0000313" key="14">
    <source>
        <dbReference type="Proteomes" id="UP000031189"/>
    </source>
</evidence>
<dbReference type="OrthoDB" id="9808150at2"/>
<dbReference type="PANTHER" id="PTHR23117:SF13">
    <property type="entry name" value="GUANYLATE KINASE"/>
    <property type="match status" value="1"/>
</dbReference>
<dbReference type="EC" id="2.7.4.8" evidence="3 11"/>
<accession>A0A0B3VMD4</accession>
<dbReference type="GO" id="GO:0005524">
    <property type="term" value="F:ATP binding"/>
    <property type="evidence" value="ECO:0007669"/>
    <property type="project" value="UniProtKB-UniRule"/>
</dbReference>
<dbReference type="Gene3D" id="3.30.63.10">
    <property type="entry name" value="Guanylate Kinase phosphate binding domain"/>
    <property type="match status" value="1"/>
</dbReference>
<comment type="catalytic activity">
    <reaction evidence="10 11">
        <text>GMP + ATP = GDP + ADP</text>
        <dbReference type="Rhea" id="RHEA:20780"/>
        <dbReference type="ChEBI" id="CHEBI:30616"/>
        <dbReference type="ChEBI" id="CHEBI:58115"/>
        <dbReference type="ChEBI" id="CHEBI:58189"/>
        <dbReference type="ChEBI" id="CHEBI:456216"/>
        <dbReference type="EC" id="2.7.4.8"/>
    </reaction>
</comment>
<dbReference type="SMART" id="SM00072">
    <property type="entry name" value="GuKc"/>
    <property type="match status" value="1"/>
</dbReference>
<comment type="caution">
    <text evidence="13">The sequence shown here is derived from an EMBL/GenBank/DDBJ whole genome shotgun (WGS) entry which is preliminary data.</text>
</comment>
<evidence type="ECO:0000256" key="4">
    <source>
        <dbReference type="ARBA" id="ARBA00016296"/>
    </source>
</evidence>
<keyword evidence="11" id="KW-0963">Cytoplasm</keyword>
<evidence type="ECO:0000256" key="6">
    <source>
        <dbReference type="ARBA" id="ARBA00022741"/>
    </source>
</evidence>
<reference evidence="13 14" key="1">
    <citation type="submission" date="2014-12" db="EMBL/GenBank/DDBJ databases">
        <title>Draft genome sequence of Terrisporobacter sp. 08-306576, isolated from the blood culture of a bacteremia patient.</title>
        <authorList>
            <person name="Lund L.C."/>
            <person name="Sydenham T.V."/>
            <person name="Hogh S.V."/>
            <person name="Skov M.N."/>
            <person name="Kemp M."/>
            <person name="Justesen U.S."/>
        </authorList>
    </citation>
    <scope>NUCLEOTIDE SEQUENCE [LARGE SCALE GENOMIC DNA]</scope>
    <source>
        <strain evidence="13 14">08-306576</strain>
    </source>
</reference>
<dbReference type="FunFam" id="3.30.63.10:FF:000002">
    <property type="entry name" value="Guanylate kinase 1"/>
    <property type="match status" value="1"/>
</dbReference>
<protein>
    <recommendedName>
        <fullName evidence="4 11">Guanylate kinase</fullName>
        <ecNumber evidence="3 11">2.7.4.8</ecNumber>
    </recommendedName>
    <alternativeName>
        <fullName evidence="9 11">GMP kinase</fullName>
    </alternativeName>
</protein>
<evidence type="ECO:0000256" key="9">
    <source>
        <dbReference type="ARBA" id="ARBA00030128"/>
    </source>
</evidence>